<dbReference type="PANTHER" id="PTHR10412">
    <property type="entry name" value="MANNOSYL-OLIGOSACCHARIDE GLUCOSIDASE"/>
    <property type="match status" value="1"/>
</dbReference>
<accession>A9EZ07</accession>
<reference evidence="2 3" key="1">
    <citation type="journal article" date="2007" name="Nat. Biotechnol.">
        <title>Complete genome sequence of the myxobacterium Sorangium cellulosum.</title>
        <authorList>
            <person name="Schneiker S."/>
            <person name="Perlova O."/>
            <person name="Kaiser O."/>
            <person name="Gerth K."/>
            <person name="Alici A."/>
            <person name="Altmeyer M.O."/>
            <person name="Bartels D."/>
            <person name="Bekel T."/>
            <person name="Beyer S."/>
            <person name="Bode E."/>
            <person name="Bode H.B."/>
            <person name="Bolten C.J."/>
            <person name="Choudhuri J.V."/>
            <person name="Doss S."/>
            <person name="Elnakady Y.A."/>
            <person name="Frank B."/>
            <person name="Gaigalat L."/>
            <person name="Goesmann A."/>
            <person name="Groeger C."/>
            <person name="Gross F."/>
            <person name="Jelsbak L."/>
            <person name="Jelsbak L."/>
            <person name="Kalinowski J."/>
            <person name="Kegler C."/>
            <person name="Knauber T."/>
            <person name="Konietzny S."/>
            <person name="Kopp M."/>
            <person name="Krause L."/>
            <person name="Krug D."/>
            <person name="Linke B."/>
            <person name="Mahmud T."/>
            <person name="Martinez-Arias R."/>
            <person name="McHardy A.C."/>
            <person name="Merai M."/>
            <person name="Meyer F."/>
            <person name="Mormann S."/>
            <person name="Munoz-Dorado J."/>
            <person name="Perez J."/>
            <person name="Pradella S."/>
            <person name="Rachid S."/>
            <person name="Raddatz G."/>
            <person name="Rosenau F."/>
            <person name="Rueckert C."/>
            <person name="Sasse F."/>
            <person name="Scharfe M."/>
            <person name="Schuster S.C."/>
            <person name="Suen G."/>
            <person name="Treuner-Lange A."/>
            <person name="Velicer G.J."/>
            <person name="Vorholter F.-J."/>
            <person name="Weissman K.J."/>
            <person name="Welch R.D."/>
            <person name="Wenzel S.C."/>
            <person name="Whitworth D.E."/>
            <person name="Wilhelm S."/>
            <person name="Wittmann C."/>
            <person name="Bloecker H."/>
            <person name="Puehler A."/>
            <person name="Mueller R."/>
        </authorList>
    </citation>
    <scope>NUCLEOTIDE SEQUENCE [LARGE SCALE GENOMIC DNA]</scope>
    <source>
        <strain evidence="3">So ce56</strain>
    </source>
</reference>
<keyword evidence="3" id="KW-1185">Reference proteome</keyword>
<dbReference type="InterPro" id="IPR004888">
    <property type="entry name" value="Glycoside_hydrolase_63"/>
</dbReference>
<dbReference type="GO" id="GO:0004573">
    <property type="term" value="F:Glc3Man9GlcNAc2 oligosaccharide glucosidase activity"/>
    <property type="evidence" value="ECO:0007669"/>
    <property type="project" value="InterPro"/>
</dbReference>
<dbReference type="InterPro" id="IPR008928">
    <property type="entry name" value="6-hairpin_glycosidase_sf"/>
</dbReference>
<proteinExistence type="predicted"/>
<sequence>MARMTRNVRAAPTAEHRRLEEERERLLRWKHWGPYLSERAWGTVREDYSANGDAWAHFPHDHARSRAYRWNEDGLGGICDRHQILCLAVAVWNERDPILKERAFGLTGPEGNHGEDVKEIYYYEDATPTSSYLRYLYRYPQRPFPYEALVAAARDRGLSEGEADLPDLGAFDGDRYFDVVVEYAKRSPSDILMVITVVNRGPEAAPIHVLPHLWFRNTWSWTEPPGPVPEIRAMETDAGHVMLRAAHPEHGAHHLYIEGSPELLFTNNETNRERLYGVPSRTPYVKDAFNHRVVHGDEARVNAERRGTKAASWHRFEVPAGGSRRILLRLAPEPVECPFDGADELLEARRREADEYYLAVQGPALSDDRRAIQRQAAAGLFWTMQFYHYDVDTWLRGDAHAPPPERLSGRNAHWRHVSVADVVSMPDAWEYPWFAAWDLAFHAVALASLDIDLAKAQLKMMVKEWYQHPNGQLPAYEWEFSDLNPPVHAWATYQIYKIERKQRGEGDRVFLERVFHKLLINFAWWVNKRDAEGHNVFEGGFLGLDNISLFDRSERLAPGMRLEQADATAWMAMYCLDLMRIALELALDNSAYEDLASKFFEHFLRIAHALHHTADGRLPLWSEEDGFYFDILIAGGKPRHVKIRSAVGLIPLCAVHVITPEIYGKLANFRRRTEWFLRRNPALAESITVRPDGRQVLSAVPPGRLERVLAHLFDEDKFLSPFGPRSLSKEHAAAPVSLGLEPCDAQYTVGYEPGESITRMKGGNSNWRGPIWFPLGYLLYRSLLRLDHGFGDVLTIPSLGGHGPRTLRDGAHEIARRLIAIFERDREGRRPVYGEHPLFQRDPGFRDRLFFFEYFHGDTGAGLGASHQTGWTALVGDLILRTERHDHPRS</sequence>
<gene>
    <name evidence="2" type="ordered locus">sce7422</name>
</gene>
<dbReference type="EMBL" id="AM746676">
    <property type="protein sequence ID" value="CAN97591.1"/>
    <property type="molecule type" value="Genomic_DNA"/>
</dbReference>
<name>A9EZ07_SORC5</name>
<dbReference type="KEGG" id="scl:sce7422"/>
<evidence type="ECO:0000313" key="2">
    <source>
        <dbReference type="EMBL" id="CAN97591.1"/>
    </source>
</evidence>
<organism evidence="2 3">
    <name type="scientific">Sorangium cellulosum (strain So ce56)</name>
    <name type="common">Polyangium cellulosum (strain So ce56)</name>
    <dbReference type="NCBI Taxonomy" id="448385"/>
    <lineage>
        <taxon>Bacteria</taxon>
        <taxon>Pseudomonadati</taxon>
        <taxon>Myxococcota</taxon>
        <taxon>Polyangia</taxon>
        <taxon>Polyangiales</taxon>
        <taxon>Polyangiaceae</taxon>
        <taxon>Sorangium</taxon>
    </lineage>
</organism>
<dbReference type="HOGENOM" id="CLU_005386_0_1_7"/>
<dbReference type="PANTHER" id="PTHR10412:SF10">
    <property type="entry name" value="GLYCOSYL HYDROLASE FAMILY 63 C-TERMINAL DOMAIN-CONTAINING PROTEIN"/>
    <property type="match status" value="1"/>
</dbReference>
<evidence type="ECO:0000313" key="3">
    <source>
        <dbReference type="Proteomes" id="UP000002139"/>
    </source>
</evidence>
<dbReference type="InterPro" id="IPR054491">
    <property type="entry name" value="MGH1-like_GH"/>
</dbReference>
<dbReference type="AlphaFoldDB" id="A9EZ07"/>
<feature type="domain" description="Mannosylglycerate hydrolase MGH1-like glycoside hydrolase" evidence="1">
    <location>
        <begin position="431"/>
        <end position="668"/>
    </location>
</feature>
<dbReference type="eggNOG" id="COG3408">
    <property type="taxonomic scope" value="Bacteria"/>
</dbReference>
<dbReference type="Gene3D" id="1.50.10.10">
    <property type="match status" value="2"/>
</dbReference>
<dbReference type="InterPro" id="IPR012341">
    <property type="entry name" value="6hp_glycosidase-like_sf"/>
</dbReference>
<protein>
    <recommendedName>
        <fullName evidence="1">Mannosylglycerate hydrolase MGH1-like glycoside hydrolase domain-containing protein</fullName>
    </recommendedName>
</protein>
<evidence type="ECO:0000259" key="1">
    <source>
        <dbReference type="Pfam" id="PF22422"/>
    </source>
</evidence>
<dbReference type="Pfam" id="PF22422">
    <property type="entry name" value="MGH1-like_GH"/>
    <property type="match status" value="1"/>
</dbReference>
<dbReference type="SUPFAM" id="SSF48208">
    <property type="entry name" value="Six-hairpin glycosidases"/>
    <property type="match status" value="1"/>
</dbReference>
<dbReference type="Proteomes" id="UP000002139">
    <property type="component" value="Chromosome"/>
</dbReference>
<dbReference type="STRING" id="448385.sce7422"/>
<dbReference type="GO" id="GO:0009311">
    <property type="term" value="P:oligosaccharide metabolic process"/>
    <property type="evidence" value="ECO:0007669"/>
    <property type="project" value="InterPro"/>
</dbReference>